<evidence type="ECO:0000313" key="1">
    <source>
        <dbReference type="Ensembl" id="ENSCINP00000035791.1"/>
    </source>
</evidence>
<protein>
    <submittedName>
        <fullName evidence="1">Uncharacterized protein</fullName>
    </submittedName>
</protein>
<dbReference type="Proteomes" id="UP000008144">
    <property type="component" value="Unassembled WGS sequence"/>
</dbReference>
<organism evidence="1 2">
    <name type="scientific">Ciona intestinalis</name>
    <name type="common">Transparent sea squirt</name>
    <name type="synonym">Ascidia intestinalis</name>
    <dbReference type="NCBI Taxonomy" id="7719"/>
    <lineage>
        <taxon>Eukaryota</taxon>
        <taxon>Metazoa</taxon>
        <taxon>Chordata</taxon>
        <taxon>Tunicata</taxon>
        <taxon>Ascidiacea</taxon>
        <taxon>Phlebobranchia</taxon>
        <taxon>Cionidae</taxon>
        <taxon>Ciona</taxon>
    </lineage>
</organism>
<dbReference type="Ensembl" id="ENSCINT00000036402.1">
    <property type="protein sequence ID" value="ENSCINP00000035791.1"/>
    <property type="gene ID" value="ENSCING00000018378.1"/>
</dbReference>
<reference evidence="1" key="2">
    <citation type="submission" date="2025-08" db="UniProtKB">
        <authorList>
            <consortium name="Ensembl"/>
        </authorList>
    </citation>
    <scope>IDENTIFICATION</scope>
</reference>
<dbReference type="HOGENOM" id="CLU_2978432_0_0_1"/>
<reference evidence="2" key="1">
    <citation type="journal article" date="2002" name="Science">
        <title>The draft genome of Ciona intestinalis: insights into chordate and vertebrate origins.</title>
        <authorList>
            <person name="Dehal P."/>
            <person name="Satou Y."/>
            <person name="Campbell R.K."/>
            <person name="Chapman J."/>
            <person name="Degnan B."/>
            <person name="De Tomaso A."/>
            <person name="Davidson B."/>
            <person name="Di Gregorio A."/>
            <person name="Gelpke M."/>
            <person name="Goodstein D.M."/>
            <person name="Harafuji N."/>
            <person name="Hastings K.E."/>
            <person name="Ho I."/>
            <person name="Hotta K."/>
            <person name="Huang W."/>
            <person name="Kawashima T."/>
            <person name="Lemaire P."/>
            <person name="Martinez D."/>
            <person name="Meinertzhagen I.A."/>
            <person name="Necula S."/>
            <person name="Nonaka M."/>
            <person name="Putnam N."/>
            <person name="Rash S."/>
            <person name="Saiga H."/>
            <person name="Satake M."/>
            <person name="Terry A."/>
            <person name="Yamada L."/>
            <person name="Wang H.G."/>
            <person name="Awazu S."/>
            <person name="Azumi K."/>
            <person name="Boore J."/>
            <person name="Branno M."/>
            <person name="Chin-Bow S."/>
            <person name="DeSantis R."/>
            <person name="Doyle S."/>
            <person name="Francino P."/>
            <person name="Keys D.N."/>
            <person name="Haga S."/>
            <person name="Hayashi H."/>
            <person name="Hino K."/>
            <person name="Imai K.S."/>
            <person name="Inaba K."/>
            <person name="Kano S."/>
            <person name="Kobayashi K."/>
            <person name="Kobayashi M."/>
            <person name="Lee B.I."/>
            <person name="Makabe K.W."/>
            <person name="Manohar C."/>
            <person name="Matassi G."/>
            <person name="Medina M."/>
            <person name="Mochizuki Y."/>
            <person name="Mount S."/>
            <person name="Morishita T."/>
            <person name="Miura S."/>
            <person name="Nakayama A."/>
            <person name="Nishizaka S."/>
            <person name="Nomoto H."/>
            <person name="Ohta F."/>
            <person name="Oishi K."/>
            <person name="Rigoutsos I."/>
            <person name="Sano M."/>
            <person name="Sasaki A."/>
            <person name="Sasakura Y."/>
            <person name="Shoguchi E."/>
            <person name="Shin-i T."/>
            <person name="Spagnuolo A."/>
            <person name="Stainier D."/>
            <person name="Suzuki M.M."/>
            <person name="Tassy O."/>
            <person name="Takatori N."/>
            <person name="Tokuoka M."/>
            <person name="Yagi K."/>
            <person name="Yoshizaki F."/>
            <person name="Wada S."/>
            <person name="Zhang C."/>
            <person name="Hyatt P.D."/>
            <person name="Larimer F."/>
            <person name="Detter C."/>
            <person name="Doggett N."/>
            <person name="Glavina T."/>
            <person name="Hawkins T."/>
            <person name="Richardson P."/>
            <person name="Lucas S."/>
            <person name="Kohara Y."/>
            <person name="Levine M."/>
            <person name="Satoh N."/>
            <person name="Rokhsar D.S."/>
        </authorList>
    </citation>
    <scope>NUCLEOTIDE SEQUENCE [LARGE SCALE GENOMIC DNA]</scope>
</reference>
<proteinExistence type="predicted"/>
<keyword evidence="2" id="KW-1185">Reference proteome</keyword>
<sequence>MTSELLVKPPLPCPPLTDCNFVVIVRNLSVVAFLPGSRHSSNASYPRNIVVGGQGRLP</sequence>
<evidence type="ECO:0000313" key="2">
    <source>
        <dbReference type="Proteomes" id="UP000008144"/>
    </source>
</evidence>
<dbReference type="AlphaFoldDB" id="H2Y1K7"/>
<dbReference type="InParanoid" id="H2Y1K7"/>
<reference evidence="1" key="3">
    <citation type="submission" date="2025-09" db="UniProtKB">
        <authorList>
            <consortium name="Ensembl"/>
        </authorList>
    </citation>
    <scope>IDENTIFICATION</scope>
</reference>
<name>H2Y1K7_CIOIN</name>
<accession>H2Y1K7</accession>